<feature type="region of interest" description="Disordered" evidence="1">
    <location>
        <begin position="1"/>
        <end position="21"/>
    </location>
</feature>
<organism evidence="2">
    <name type="scientific">Anopheles sinensis</name>
    <name type="common">Mosquito</name>
    <dbReference type="NCBI Taxonomy" id="74873"/>
    <lineage>
        <taxon>Eukaryota</taxon>
        <taxon>Metazoa</taxon>
        <taxon>Ecdysozoa</taxon>
        <taxon>Arthropoda</taxon>
        <taxon>Hexapoda</taxon>
        <taxon>Insecta</taxon>
        <taxon>Pterygota</taxon>
        <taxon>Neoptera</taxon>
        <taxon>Endopterygota</taxon>
        <taxon>Diptera</taxon>
        <taxon>Nematocera</taxon>
        <taxon>Culicoidea</taxon>
        <taxon>Culicidae</taxon>
        <taxon>Anophelinae</taxon>
        <taxon>Anopheles</taxon>
    </lineage>
</organism>
<name>A0A084WKV4_ANOSI</name>
<dbReference type="VEuPathDB" id="VectorBase:ASIC019133"/>
<reference evidence="3" key="2">
    <citation type="submission" date="2020-05" db="UniProtKB">
        <authorList>
            <consortium name="EnsemblMetazoa"/>
        </authorList>
    </citation>
    <scope>IDENTIFICATION</scope>
</reference>
<reference evidence="2 4" key="1">
    <citation type="journal article" date="2014" name="BMC Genomics">
        <title>Genome sequence of Anopheles sinensis provides insight into genetics basis of mosquito competence for malaria parasites.</title>
        <authorList>
            <person name="Zhou D."/>
            <person name="Zhang D."/>
            <person name="Ding G."/>
            <person name="Shi L."/>
            <person name="Hou Q."/>
            <person name="Ye Y."/>
            <person name="Xu Y."/>
            <person name="Zhou H."/>
            <person name="Xiong C."/>
            <person name="Li S."/>
            <person name="Yu J."/>
            <person name="Hong S."/>
            <person name="Yu X."/>
            <person name="Zou P."/>
            <person name="Chen C."/>
            <person name="Chang X."/>
            <person name="Wang W."/>
            <person name="Lv Y."/>
            <person name="Sun Y."/>
            <person name="Ma L."/>
            <person name="Shen B."/>
            <person name="Zhu C."/>
        </authorList>
    </citation>
    <scope>NUCLEOTIDE SEQUENCE [LARGE SCALE GENOMIC DNA]</scope>
</reference>
<dbReference type="EMBL" id="ATLV01024148">
    <property type="status" value="NOT_ANNOTATED_CDS"/>
    <property type="molecule type" value="Genomic_DNA"/>
</dbReference>
<evidence type="ECO:0000313" key="4">
    <source>
        <dbReference type="Proteomes" id="UP000030765"/>
    </source>
</evidence>
<sequence length="237" mass="26896">MASTCEQESGENSGSRKKSGNVIKRKTKLQCAANTINKAFQTYGPQCPQEITTAMEGVFLPAGLESYVNTFAIRSEERALERMHDCPEFLQCASWSEMLDSTGFRETCNNEIPLALQTIAYTEKFPDADHCKGVDFQLLYLNLASMMMGQPVRRMNVNTQKLLMQVYEQTLAEASKTDNKEEIVLLQEKLKRMRKPMQSKSEAELMNKAPETMESECFKDPNINPLQLPIEECIREA</sequence>
<accession>A0A084WKV4</accession>
<dbReference type="OMA" id="GFRETCN"/>
<proteinExistence type="predicted"/>
<dbReference type="Proteomes" id="UP000030765">
    <property type="component" value="Unassembled WGS sequence"/>
</dbReference>
<dbReference type="VEuPathDB" id="VectorBase:ASIS010404"/>
<evidence type="ECO:0000313" key="3">
    <source>
        <dbReference type="EnsemblMetazoa" id="ASIC019133-PA"/>
    </source>
</evidence>
<dbReference type="OrthoDB" id="7756389at2759"/>
<protein>
    <submittedName>
        <fullName evidence="2">AGAP005206-PA-like protein</fullName>
    </submittedName>
</protein>
<dbReference type="EnsemblMetazoa" id="ASIC019133-RA">
    <property type="protein sequence ID" value="ASIC019133-PA"/>
    <property type="gene ID" value="ASIC019133"/>
</dbReference>
<evidence type="ECO:0000313" key="2">
    <source>
        <dbReference type="EMBL" id="KFB50848.1"/>
    </source>
</evidence>
<feature type="compositionally biased region" description="Polar residues" evidence="1">
    <location>
        <begin position="1"/>
        <end position="13"/>
    </location>
</feature>
<evidence type="ECO:0000256" key="1">
    <source>
        <dbReference type="SAM" id="MobiDB-lite"/>
    </source>
</evidence>
<dbReference type="EMBL" id="KE525350">
    <property type="protein sequence ID" value="KFB50848.1"/>
    <property type="molecule type" value="Genomic_DNA"/>
</dbReference>
<gene>
    <name evidence="2" type="ORF">ZHAS_00019133</name>
</gene>
<keyword evidence="4" id="KW-1185">Reference proteome</keyword>
<dbReference type="AlphaFoldDB" id="A0A084WKV4"/>